<dbReference type="Pfam" id="PF26061">
    <property type="entry name" value="DUF8021"/>
    <property type="match status" value="1"/>
</dbReference>
<sequence>MTDRSTVIKAAEKYLFHGLIEQDGTKVPLAENVVRIEQGKNTGDGREALVTALANVGMGMIEDVRNVRWIVEGEQAVAFYDLDLNISDLPVLVAERFRVVDGLITEIEVLFHAQAPIPVEK</sequence>
<name>A0A382AGI0_9ZZZZ</name>
<dbReference type="InterPro" id="IPR032710">
    <property type="entry name" value="NTF2-like_dom_sf"/>
</dbReference>
<dbReference type="Gene3D" id="3.10.450.50">
    <property type="match status" value="1"/>
</dbReference>
<reference evidence="2" key="1">
    <citation type="submission" date="2018-05" db="EMBL/GenBank/DDBJ databases">
        <authorList>
            <person name="Lanie J.A."/>
            <person name="Ng W.-L."/>
            <person name="Kazmierczak K.M."/>
            <person name="Andrzejewski T.M."/>
            <person name="Davidsen T.M."/>
            <person name="Wayne K.J."/>
            <person name="Tettelin H."/>
            <person name="Glass J.I."/>
            <person name="Rusch D."/>
            <person name="Podicherti R."/>
            <person name="Tsui H.-C.T."/>
            <person name="Winkler M.E."/>
        </authorList>
    </citation>
    <scope>NUCLEOTIDE SEQUENCE</scope>
</reference>
<evidence type="ECO:0000313" key="2">
    <source>
        <dbReference type="EMBL" id="SVB00093.1"/>
    </source>
</evidence>
<accession>A0A382AGI0</accession>
<proteinExistence type="predicted"/>
<gene>
    <name evidence="2" type="ORF">METZ01_LOCUS152947</name>
</gene>
<organism evidence="2">
    <name type="scientific">marine metagenome</name>
    <dbReference type="NCBI Taxonomy" id="408172"/>
    <lineage>
        <taxon>unclassified sequences</taxon>
        <taxon>metagenomes</taxon>
        <taxon>ecological metagenomes</taxon>
    </lineage>
</organism>
<dbReference type="InterPro" id="IPR058334">
    <property type="entry name" value="DUF8021"/>
</dbReference>
<dbReference type="EMBL" id="UINC01025112">
    <property type="protein sequence ID" value="SVB00093.1"/>
    <property type="molecule type" value="Genomic_DNA"/>
</dbReference>
<dbReference type="AlphaFoldDB" id="A0A382AGI0"/>
<protein>
    <recommendedName>
        <fullName evidence="1">DUF8021 domain-containing protein</fullName>
    </recommendedName>
</protein>
<feature type="domain" description="DUF8021" evidence="1">
    <location>
        <begin position="3"/>
        <end position="110"/>
    </location>
</feature>
<evidence type="ECO:0000259" key="1">
    <source>
        <dbReference type="Pfam" id="PF26061"/>
    </source>
</evidence>
<dbReference type="SUPFAM" id="SSF54427">
    <property type="entry name" value="NTF2-like"/>
    <property type="match status" value="1"/>
</dbReference>